<dbReference type="RefSeq" id="WP_055301926.1">
    <property type="nucleotide sequence ID" value="NZ_CYYR01000008.1"/>
</dbReference>
<dbReference type="EMBL" id="CYYR01000008">
    <property type="protein sequence ID" value="CUN84594.1"/>
    <property type="molecule type" value="Genomic_DNA"/>
</dbReference>
<sequence>MEQETLLDLQELYSKGLLIPVIGSGLSMPFGLPDWKKLILDAAEFFHLSSEDQDKIEKQLAVYDFLTPVDVITEYGVSEIELQKYVAESMKAAKKKIAVTEVENNYTDFAKVSNLRFMTTNYDEYLNEISGKKTFYLSELSGIAVNQFPLRYYNNVVIPLHGQISEPESIVLSRGSYEKLYDSDEFEQEFQHLRTHFTFLFMGFSFDDKYFAKMFERMLKRFQARHYILFEEHVDGAKIERLGKEYGVQAILYKAGKCTHQQAIHQILQEIFCLYDSELDTSALKKLPEAEEEKLSGEEEKVVSQGRKLIESQNYTELQELYLPIYEKSDFEEKTPGFQIEILCGLAWYYGFLREDEYVKDMISKALLRPEIAAGKKKLVFMYGQVLWNLRAFGECKRVLESFVEEKKGLLRLFYEIVCCYAELLPDCEEQKGVIPVYGERERTEEETFRFANVYGKLKQSYINPDTYNLRNLAEYEDLDSQHVAYYWLGTAAGQLFHEHGDAVEYLMRAYELKPTLAACEELARNYLAIAEEKIRYAKNPKVHQVDMNALLKARIRFQYVMNTSDETARHSIYRQSGLDYLRTLYLLRDYRSFEEEYQKIHNDIPDEQSYLLQMLKAENDACYEHTVTDEVLNGLKEEDKEYVRYVCAVNRASLMANINQNESQRIYHEIILHFKKNNSEQCIQDKRILQIVLDSVFFTGNVSFYEEMKKQYEPAFFSDMQELGFEDELYGKLEVAQSRYEDAFWKYKDIATFHILKGFYLRHGKRKECTQLYKDVFAAPPDAMFQTTQFYMEYVLEDIISWKNPWNSMRKYQACRAKFQDDVMRRKELEEMLKIECADYENYEERVEWNRYMLEKSPRYAQIGLYRSILYLYIANLKYQKAMDVIEEMKEKNIFVPDRCDDLVKVCMEKQPRRCYFRQKPSFSSEKEALDQIERSKMAQGYNRIFFHDFGLENPERESVVVFISSLFVLFRYNRQRELEKVHTVYVTYAGIISLQASLWAGEDVFFRMVLQWLKSAPNVKLCAPEFEYFCKAMPTDMGRRYSSEKLQLKLFCEEHPEVVVL</sequence>
<reference evidence="1 2" key="1">
    <citation type="submission" date="2015-09" db="EMBL/GenBank/DDBJ databases">
        <authorList>
            <consortium name="Pathogen Informatics"/>
        </authorList>
    </citation>
    <scope>NUCLEOTIDE SEQUENCE [LARGE SCALE GENOMIC DNA]</scope>
    <source>
        <strain evidence="1 2">2789STDY5608835</strain>
    </source>
</reference>
<gene>
    <name evidence="1" type="ORF">ERS852392_01531</name>
</gene>
<dbReference type="Proteomes" id="UP000095395">
    <property type="component" value="Unassembled WGS sequence"/>
</dbReference>
<dbReference type="AlphaFoldDB" id="A0A174A7Z4"/>
<protein>
    <submittedName>
        <fullName evidence="1">Uncharacterized protein</fullName>
    </submittedName>
</protein>
<organism evidence="1 2">
    <name type="scientific">Roseburia inulinivorans</name>
    <dbReference type="NCBI Taxonomy" id="360807"/>
    <lineage>
        <taxon>Bacteria</taxon>
        <taxon>Bacillati</taxon>
        <taxon>Bacillota</taxon>
        <taxon>Clostridia</taxon>
        <taxon>Lachnospirales</taxon>
        <taxon>Lachnospiraceae</taxon>
        <taxon>Roseburia</taxon>
    </lineage>
</organism>
<proteinExistence type="predicted"/>
<evidence type="ECO:0000313" key="2">
    <source>
        <dbReference type="Proteomes" id="UP000095395"/>
    </source>
</evidence>
<evidence type="ECO:0000313" key="1">
    <source>
        <dbReference type="EMBL" id="CUN84594.1"/>
    </source>
</evidence>
<dbReference type="Pfam" id="PF13289">
    <property type="entry name" value="SIR2_2"/>
    <property type="match status" value="1"/>
</dbReference>
<name>A0A174A7Z4_9FIRM</name>
<accession>A0A174A7Z4</accession>